<evidence type="ECO:0000256" key="2">
    <source>
        <dbReference type="ARBA" id="ARBA00022741"/>
    </source>
</evidence>
<feature type="repeat" description="RCC1" evidence="10">
    <location>
        <begin position="249"/>
        <end position="304"/>
    </location>
</feature>
<dbReference type="SMART" id="SM00220">
    <property type="entry name" value="S_TKc"/>
    <property type="match status" value="1"/>
</dbReference>
<evidence type="ECO:0000256" key="4">
    <source>
        <dbReference type="ARBA" id="ARBA00022840"/>
    </source>
</evidence>
<dbReference type="EMBL" id="JAPFFF010000020">
    <property type="protein sequence ID" value="KAK8857530.1"/>
    <property type="molecule type" value="Genomic_DNA"/>
</dbReference>
<evidence type="ECO:0000313" key="13">
    <source>
        <dbReference type="EMBL" id="KAK8857530.1"/>
    </source>
</evidence>
<keyword evidence="3" id="KW-0418">Kinase</keyword>
<evidence type="ECO:0000256" key="1">
    <source>
        <dbReference type="ARBA" id="ARBA00022679"/>
    </source>
</evidence>
<name>A0ABR2I6K4_9EUKA</name>
<comment type="catalytic activity">
    <reaction evidence="8">
        <text>L-threonyl-[protein] + ATP = O-phospho-L-threonyl-[protein] + ADP + H(+)</text>
        <dbReference type="Rhea" id="RHEA:46608"/>
        <dbReference type="Rhea" id="RHEA-COMP:11060"/>
        <dbReference type="Rhea" id="RHEA-COMP:11605"/>
        <dbReference type="ChEBI" id="CHEBI:15378"/>
        <dbReference type="ChEBI" id="CHEBI:30013"/>
        <dbReference type="ChEBI" id="CHEBI:30616"/>
        <dbReference type="ChEBI" id="CHEBI:61977"/>
        <dbReference type="ChEBI" id="CHEBI:456216"/>
        <dbReference type="EC" id="2.7.12.2"/>
    </reaction>
</comment>
<feature type="region of interest" description="Disordered" evidence="11">
    <location>
        <begin position="359"/>
        <end position="395"/>
    </location>
</feature>
<keyword evidence="4" id="KW-0067">ATP-binding</keyword>
<dbReference type="Gene3D" id="2.130.10.30">
    <property type="entry name" value="Regulator of chromosome condensation 1/beta-lactamase-inhibitor protein II"/>
    <property type="match status" value="2"/>
</dbReference>
<dbReference type="InterPro" id="IPR009091">
    <property type="entry name" value="RCC1/BLIP-II"/>
</dbReference>
<accession>A0ABR2I6K4</accession>
<evidence type="ECO:0000256" key="9">
    <source>
        <dbReference type="ARBA" id="ARBA00051693"/>
    </source>
</evidence>
<evidence type="ECO:0000313" key="14">
    <source>
        <dbReference type="Proteomes" id="UP001470230"/>
    </source>
</evidence>
<protein>
    <recommendedName>
        <fullName evidence="6">mitogen-activated protein kinase kinase</fullName>
        <ecNumber evidence="6">2.7.12.2</ecNumber>
    </recommendedName>
</protein>
<dbReference type="Gene3D" id="1.10.510.10">
    <property type="entry name" value="Transferase(Phosphotransferase) domain 1"/>
    <property type="match status" value="1"/>
</dbReference>
<comment type="catalytic activity">
    <reaction evidence="9">
        <text>L-tyrosyl-[protein] + ATP = O-phospho-L-tyrosyl-[protein] + ADP + H(+)</text>
        <dbReference type="Rhea" id="RHEA:10596"/>
        <dbReference type="Rhea" id="RHEA-COMP:10136"/>
        <dbReference type="Rhea" id="RHEA-COMP:20101"/>
        <dbReference type="ChEBI" id="CHEBI:15378"/>
        <dbReference type="ChEBI" id="CHEBI:30616"/>
        <dbReference type="ChEBI" id="CHEBI:46858"/>
        <dbReference type="ChEBI" id="CHEBI:61978"/>
        <dbReference type="ChEBI" id="CHEBI:456216"/>
        <dbReference type="EC" id="2.7.12.2"/>
    </reaction>
</comment>
<dbReference type="EC" id="2.7.12.2" evidence="6"/>
<keyword evidence="1" id="KW-0808">Transferase</keyword>
<dbReference type="PROSITE" id="PS50011">
    <property type="entry name" value="PROTEIN_KINASE_DOM"/>
    <property type="match status" value="1"/>
</dbReference>
<gene>
    <name evidence="13" type="ORF">M9Y10_015935</name>
</gene>
<evidence type="ECO:0000256" key="11">
    <source>
        <dbReference type="SAM" id="MobiDB-lite"/>
    </source>
</evidence>
<dbReference type="Pfam" id="PF00069">
    <property type="entry name" value="Pkinase"/>
    <property type="match status" value="1"/>
</dbReference>
<evidence type="ECO:0000256" key="5">
    <source>
        <dbReference type="ARBA" id="ARBA00038035"/>
    </source>
</evidence>
<dbReference type="InterPro" id="IPR008271">
    <property type="entry name" value="Ser/Thr_kinase_AS"/>
</dbReference>
<dbReference type="InterPro" id="IPR000719">
    <property type="entry name" value="Prot_kinase_dom"/>
</dbReference>
<dbReference type="PROSITE" id="PS50012">
    <property type="entry name" value="RCC1_3"/>
    <property type="match status" value="1"/>
</dbReference>
<dbReference type="Proteomes" id="UP001470230">
    <property type="component" value="Unassembled WGS sequence"/>
</dbReference>
<proteinExistence type="inferred from homology"/>
<evidence type="ECO:0000256" key="6">
    <source>
        <dbReference type="ARBA" id="ARBA00038999"/>
    </source>
</evidence>
<comment type="caution">
    <text evidence="13">The sequence shown here is derived from an EMBL/GenBank/DDBJ whole genome shotgun (WGS) entry which is preliminary data.</text>
</comment>
<dbReference type="PROSITE" id="PS00108">
    <property type="entry name" value="PROTEIN_KINASE_ST"/>
    <property type="match status" value="1"/>
</dbReference>
<evidence type="ECO:0000256" key="7">
    <source>
        <dbReference type="ARBA" id="ARBA00049014"/>
    </source>
</evidence>
<comment type="catalytic activity">
    <reaction evidence="7">
        <text>L-seryl-[protein] + ATP = O-phospho-L-seryl-[protein] + ADP + H(+)</text>
        <dbReference type="Rhea" id="RHEA:17989"/>
        <dbReference type="Rhea" id="RHEA-COMP:9863"/>
        <dbReference type="Rhea" id="RHEA-COMP:11604"/>
        <dbReference type="ChEBI" id="CHEBI:15378"/>
        <dbReference type="ChEBI" id="CHEBI:29999"/>
        <dbReference type="ChEBI" id="CHEBI:30616"/>
        <dbReference type="ChEBI" id="CHEBI:83421"/>
        <dbReference type="ChEBI" id="CHEBI:456216"/>
        <dbReference type="EC" id="2.7.12.2"/>
    </reaction>
</comment>
<sequence>MIACFICGNNHDFRISEQSNNKNKYGERCIFPAISLKLDASQILSFSTNYHSVAVTTDGVAYGIGKNVYGEISWTLPHKELSHFTEIELRDGDGCRCSAKSAVCGNSYTLYLISPASENGRNQLAYSYSNMKTEFPTVLNIGEVNPISLFGGRYFCAAIDAEGSIIFIHEPHHESTNIKTQRVFLPFNEKAVIVTCCDGFVVSLSSNGRVFKSKSYITPSFEEVSELKGTEIHSISGFYHHCFAVSKDGRVFVCGESDRWSKGCLGLGENTSKVIQFTEIPSLRKYKICEAYAGNSHSLFQTREGKILACGTNENGELLLSSGPSKENIYEPVETTVTDASFCIAGSLTTTVFKNYEPPMNPNKGIQQEKVTETKKSIPASKAETSTSTESTETEISRLKSEIENLEKQLSSKDIEIKRQKTELDKQKSLLAEQKEEIDRLKKEGKAVSEKSGSEMIEILDLSALESFKRLEEISFGSSGKVFKVVKEIIYALKEMKTNASPEEFKQFLQEYELLCRFDHPNIVKAFGIFLSDETHPPSIVLEFCQTNLEGWVKEGKHSKVETVIFVYEIVEGMKYVHPQKVIHRDLKPRNILIGKDGHIKISDFGISKLMSSEDQSMTGGVGTQRFMAPEIIDESDIYDEKVDVYSFGVVLFFILTGGELPKIKISEILRGKKAPIPTKISDITRDLINKCWNFESKDRPSFTEINEYIESKDFNLIELSDSEIYEVKEKVKLHKKLIPSY</sequence>
<evidence type="ECO:0000256" key="3">
    <source>
        <dbReference type="ARBA" id="ARBA00022777"/>
    </source>
</evidence>
<dbReference type="InterPro" id="IPR000408">
    <property type="entry name" value="Reg_chr_condens"/>
</dbReference>
<comment type="similarity">
    <text evidence="5">Belongs to the protein kinase superfamily. STE Ser/Thr protein kinase family. MAP kinase kinase subfamily.</text>
</comment>
<organism evidence="13 14">
    <name type="scientific">Tritrichomonas musculus</name>
    <dbReference type="NCBI Taxonomy" id="1915356"/>
    <lineage>
        <taxon>Eukaryota</taxon>
        <taxon>Metamonada</taxon>
        <taxon>Parabasalia</taxon>
        <taxon>Tritrichomonadida</taxon>
        <taxon>Tritrichomonadidae</taxon>
        <taxon>Tritrichomonas</taxon>
    </lineage>
</organism>
<evidence type="ECO:0000259" key="12">
    <source>
        <dbReference type="PROSITE" id="PS50011"/>
    </source>
</evidence>
<reference evidence="13 14" key="1">
    <citation type="submission" date="2024-04" db="EMBL/GenBank/DDBJ databases">
        <title>Tritrichomonas musculus Genome.</title>
        <authorList>
            <person name="Alves-Ferreira E."/>
            <person name="Grigg M."/>
            <person name="Lorenzi H."/>
            <person name="Galac M."/>
        </authorList>
    </citation>
    <scope>NUCLEOTIDE SEQUENCE [LARGE SCALE GENOMIC DNA]</scope>
    <source>
        <strain evidence="13 14">EAF2021</strain>
    </source>
</reference>
<feature type="domain" description="Protein kinase" evidence="12">
    <location>
        <begin position="468"/>
        <end position="710"/>
    </location>
</feature>
<dbReference type="SUPFAM" id="SSF50985">
    <property type="entry name" value="RCC1/BLIP-II"/>
    <property type="match status" value="1"/>
</dbReference>
<dbReference type="PANTHER" id="PTHR48013">
    <property type="entry name" value="DUAL SPECIFICITY MITOGEN-ACTIVATED PROTEIN KINASE KINASE 5-RELATED"/>
    <property type="match status" value="1"/>
</dbReference>
<dbReference type="SUPFAM" id="SSF56112">
    <property type="entry name" value="Protein kinase-like (PK-like)"/>
    <property type="match status" value="1"/>
</dbReference>
<keyword evidence="2" id="KW-0547">Nucleotide-binding</keyword>
<dbReference type="InterPro" id="IPR011009">
    <property type="entry name" value="Kinase-like_dom_sf"/>
</dbReference>
<evidence type="ECO:0000256" key="8">
    <source>
        <dbReference type="ARBA" id="ARBA00049299"/>
    </source>
</evidence>
<keyword evidence="14" id="KW-1185">Reference proteome</keyword>
<dbReference type="PANTHER" id="PTHR48013:SF9">
    <property type="entry name" value="DUAL SPECIFICITY MITOGEN-ACTIVATED PROTEIN KINASE KINASE 5"/>
    <property type="match status" value="1"/>
</dbReference>
<evidence type="ECO:0000256" key="10">
    <source>
        <dbReference type="PROSITE-ProRule" id="PRU00235"/>
    </source>
</evidence>